<dbReference type="eggNOG" id="COG2161">
    <property type="taxonomic scope" value="Bacteria"/>
</dbReference>
<dbReference type="Gene3D" id="3.40.1620.10">
    <property type="entry name" value="YefM-like domain"/>
    <property type="match status" value="1"/>
</dbReference>
<evidence type="ECO:0000256" key="1">
    <source>
        <dbReference type="ARBA" id="ARBA00009981"/>
    </source>
</evidence>
<proteinExistence type="inferred from homology"/>
<dbReference type="InterPro" id="IPR036165">
    <property type="entry name" value="YefM-like_sf"/>
</dbReference>
<sequence length="84" mass="9634">MEVISPTNARKDLYGIIKRVVSDNQPIEIASVKGERESVVVISKSDWDALQETIYLQNTGVLDRIKHYEEEEVEDLGEIDWDTL</sequence>
<dbReference type="Proteomes" id="UP000013782">
    <property type="component" value="Unassembled WGS sequence"/>
</dbReference>
<organism evidence="3 4">
    <name type="scientific">Enterococcus pallens ATCC BAA-351</name>
    <dbReference type="NCBI Taxonomy" id="1158607"/>
    <lineage>
        <taxon>Bacteria</taxon>
        <taxon>Bacillati</taxon>
        <taxon>Bacillota</taxon>
        <taxon>Bacilli</taxon>
        <taxon>Lactobacillales</taxon>
        <taxon>Enterococcaceae</taxon>
        <taxon>Enterococcus</taxon>
    </lineage>
</organism>
<evidence type="ECO:0000313" key="4">
    <source>
        <dbReference type="Proteomes" id="UP000013782"/>
    </source>
</evidence>
<dbReference type="AlphaFoldDB" id="R2T5B0"/>
<evidence type="ECO:0000313" key="3">
    <source>
        <dbReference type="EMBL" id="EOH95419.1"/>
    </source>
</evidence>
<dbReference type="InterPro" id="IPR006442">
    <property type="entry name" value="Antitoxin_Phd/YefM"/>
</dbReference>
<dbReference type="SUPFAM" id="SSF143120">
    <property type="entry name" value="YefM-like"/>
    <property type="match status" value="1"/>
</dbReference>
<dbReference type="OrthoDB" id="2427986at2"/>
<comment type="function">
    <text evidence="2">Antitoxin component of a type II toxin-antitoxin (TA) system.</text>
</comment>
<accession>R2T5B0</accession>
<dbReference type="STRING" id="160454.RV10_GL003539"/>
<protein>
    <recommendedName>
        <fullName evidence="2">Antitoxin</fullName>
    </recommendedName>
</protein>
<comment type="similarity">
    <text evidence="1 2">Belongs to the phD/YefM antitoxin family.</text>
</comment>
<name>R2T5B0_9ENTE</name>
<dbReference type="NCBIfam" id="TIGR01552">
    <property type="entry name" value="phd_fam"/>
    <property type="match status" value="1"/>
</dbReference>
<dbReference type="EMBL" id="AJAQ01000011">
    <property type="protein sequence ID" value="EOH95419.1"/>
    <property type="molecule type" value="Genomic_DNA"/>
</dbReference>
<dbReference type="RefSeq" id="WP_010756408.1">
    <property type="nucleotide sequence ID" value="NZ_ASWD01000002.1"/>
</dbReference>
<comment type="caution">
    <text evidence="3">The sequence shown here is derived from an EMBL/GenBank/DDBJ whole genome shotgun (WGS) entry which is preliminary data.</text>
</comment>
<keyword evidence="4" id="KW-1185">Reference proteome</keyword>
<evidence type="ECO:0000256" key="2">
    <source>
        <dbReference type="RuleBase" id="RU362080"/>
    </source>
</evidence>
<reference evidence="3 4" key="1">
    <citation type="submission" date="2013-02" db="EMBL/GenBank/DDBJ databases">
        <title>The Genome Sequence of Enterococcus pallens BAA-351.</title>
        <authorList>
            <consortium name="The Broad Institute Genome Sequencing Platform"/>
            <consortium name="The Broad Institute Genome Sequencing Center for Infectious Disease"/>
            <person name="Earl A.M."/>
            <person name="Gilmore M.S."/>
            <person name="Lebreton F."/>
            <person name="Walker B."/>
            <person name="Young S.K."/>
            <person name="Zeng Q."/>
            <person name="Gargeya S."/>
            <person name="Fitzgerald M."/>
            <person name="Haas B."/>
            <person name="Abouelleil A."/>
            <person name="Alvarado L."/>
            <person name="Arachchi H.M."/>
            <person name="Berlin A.M."/>
            <person name="Chapman S.B."/>
            <person name="Dewar J."/>
            <person name="Goldberg J."/>
            <person name="Griggs A."/>
            <person name="Gujja S."/>
            <person name="Hansen M."/>
            <person name="Howarth C."/>
            <person name="Imamovic A."/>
            <person name="Larimer J."/>
            <person name="McCowan C."/>
            <person name="Murphy C."/>
            <person name="Neiman D."/>
            <person name="Pearson M."/>
            <person name="Priest M."/>
            <person name="Roberts A."/>
            <person name="Saif S."/>
            <person name="Shea T."/>
            <person name="Sisk P."/>
            <person name="Sykes S."/>
            <person name="Wortman J."/>
            <person name="Nusbaum C."/>
            <person name="Birren B."/>
        </authorList>
    </citation>
    <scope>NUCLEOTIDE SEQUENCE [LARGE SCALE GENOMIC DNA]</scope>
    <source>
        <strain evidence="3 4">ATCC BAA-351</strain>
    </source>
</reference>
<dbReference type="HOGENOM" id="CLU_155837_2_1_9"/>
<dbReference type="PATRIC" id="fig|1158607.3.peg.1366"/>
<gene>
    <name evidence="3" type="ORF">UAU_01381</name>
</gene>
<dbReference type="Pfam" id="PF02604">
    <property type="entry name" value="PhdYeFM_antitox"/>
    <property type="match status" value="1"/>
</dbReference>